<feature type="compositionally biased region" description="Low complexity" evidence="1">
    <location>
        <begin position="83"/>
        <end position="95"/>
    </location>
</feature>
<dbReference type="eggNOG" id="ENOG502T1RW">
    <property type="taxonomic scope" value="Eukaryota"/>
</dbReference>
<proteinExistence type="predicted"/>
<dbReference type="RefSeq" id="XP_002844540.1">
    <property type="nucleotide sequence ID" value="XM_002844494.1"/>
</dbReference>
<evidence type="ECO:0000313" key="3">
    <source>
        <dbReference type="Proteomes" id="UP000002035"/>
    </source>
</evidence>
<evidence type="ECO:0000313" key="2">
    <source>
        <dbReference type="EMBL" id="EEQ33685.1"/>
    </source>
</evidence>
<dbReference type="OMA" id="WQTRERP"/>
<dbReference type="OrthoDB" id="4174053at2759"/>
<feature type="region of interest" description="Disordered" evidence="1">
    <location>
        <begin position="1"/>
        <end position="26"/>
    </location>
</feature>
<name>C5FUV1_ARTOC</name>
<dbReference type="Proteomes" id="UP000002035">
    <property type="component" value="Unassembled WGS sequence"/>
</dbReference>
<organism evidence="2 3">
    <name type="scientific">Arthroderma otae (strain ATCC MYA-4605 / CBS 113480)</name>
    <name type="common">Microsporum canis</name>
    <dbReference type="NCBI Taxonomy" id="554155"/>
    <lineage>
        <taxon>Eukaryota</taxon>
        <taxon>Fungi</taxon>
        <taxon>Dikarya</taxon>
        <taxon>Ascomycota</taxon>
        <taxon>Pezizomycotina</taxon>
        <taxon>Eurotiomycetes</taxon>
        <taxon>Eurotiomycetidae</taxon>
        <taxon>Onygenales</taxon>
        <taxon>Arthrodermataceae</taxon>
        <taxon>Microsporum</taxon>
    </lineage>
</organism>
<evidence type="ECO:0000256" key="1">
    <source>
        <dbReference type="SAM" id="MobiDB-lite"/>
    </source>
</evidence>
<feature type="region of interest" description="Disordered" evidence="1">
    <location>
        <begin position="82"/>
        <end position="102"/>
    </location>
</feature>
<keyword evidence="3" id="KW-1185">Reference proteome</keyword>
<accession>C5FUV1</accession>
<protein>
    <submittedName>
        <fullName evidence="2">Uncharacterized protein</fullName>
    </submittedName>
</protein>
<sequence>MGQRHNRRRTRPRSRRRINNNNAASRLQQTVVMLTPLHQPETYPYASLPLPLSCSPGARNHWHDRVPSAQLWHNRYLAWHGRSTSTTSSSSTSTTQGQRREATKLEVEQCRLFGGEPGDDVTLCFRMLEFFSGLDFIE</sequence>
<dbReference type="EMBL" id="DS995706">
    <property type="protein sequence ID" value="EEQ33685.1"/>
    <property type="molecule type" value="Genomic_DNA"/>
</dbReference>
<dbReference type="GeneID" id="9222312"/>
<dbReference type="AlphaFoldDB" id="C5FUV1"/>
<dbReference type="VEuPathDB" id="FungiDB:MCYG_06504"/>
<dbReference type="HOGENOM" id="CLU_126083_0_0_1"/>
<feature type="compositionally biased region" description="Basic residues" evidence="1">
    <location>
        <begin position="1"/>
        <end position="18"/>
    </location>
</feature>
<reference evidence="3" key="1">
    <citation type="journal article" date="2012" name="MBio">
        <title>Comparative genome analysis of Trichophyton rubrum and related dermatophytes reveals candidate genes involved in infection.</title>
        <authorList>
            <person name="Martinez D.A."/>
            <person name="Oliver B.G."/>
            <person name="Graeser Y."/>
            <person name="Goldberg J.M."/>
            <person name="Li W."/>
            <person name="Martinez-Rossi N.M."/>
            <person name="Monod M."/>
            <person name="Shelest E."/>
            <person name="Barton R.C."/>
            <person name="Birch E."/>
            <person name="Brakhage A.A."/>
            <person name="Chen Z."/>
            <person name="Gurr S.J."/>
            <person name="Heiman D."/>
            <person name="Heitman J."/>
            <person name="Kosti I."/>
            <person name="Rossi A."/>
            <person name="Saif S."/>
            <person name="Samalova M."/>
            <person name="Saunders C.W."/>
            <person name="Shea T."/>
            <person name="Summerbell R.C."/>
            <person name="Xu J."/>
            <person name="Young S."/>
            <person name="Zeng Q."/>
            <person name="Birren B.W."/>
            <person name="Cuomo C.A."/>
            <person name="White T.C."/>
        </authorList>
    </citation>
    <scope>NUCLEOTIDE SEQUENCE [LARGE SCALE GENOMIC DNA]</scope>
    <source>
        <strain evidence="3">ATCC MYA-4605 / CBS 113480</strain>
    </source>
</reference>
<gene>
    <name evidence="2" type="ORF">MCYG_06504</name>
</gene>